<evidence type="ECO:0000313" key="2">
    <source>
        <dbReference type="Proteomes" id="UP000009145"/>
    </source>
</evidence>
<dbReference type="KEGG" id="mec:Q7C_698"/>
<dbReference type="Proteomes" id="UP000009145">
    <property type="component" value="Chromosome"/>
</dbReference>
<organism evidence="1 2">
    <name type="scientific">Methylophaga frappieri (strain ATCC BAA-2434 / DSM 25690 / JAM7)</name>
    <dbReference type="NCBI Taxonomy" id="754477"/>
    <lineage>
        <taxon>Bacteria</taxon>
        <taxon>Pseudomonadati</taxon>
        <taxon>Pseudomonadota</taxon>
        <taxon>Gammaproteobacteria</taxon>
        <taxon>Thiotrichales</taxon>
        <taxon>Piscirickettsiaceae</taxon>
        <taxon>Methylophaga</taxon>
    </lineage>
</organism>
<dbReference type="STRING" id="754477.Q7C_698"/>
<dbReference type="AlphaFoldDB" id="I1YG26"/>
<dbReference type="eggNOG" id="ENOG502ZXEB">
    <property type="taxonomic scope" value="Bacteria"/>
</dbReference>
<sequence>MDEAVLMILVKQYADRFGITFSSSHLDDVNKKHQLVKLMQQALAGERGPVTDTDLEAD</sequence>
<gene>
    <name evidence="1" type="ordered locus">Q7C_698</name>
</gene>
<dbReference type="EMBL" id="CP003380">
    <property type="protein sequence ID" value="AFJ01869.1"/>
    <property type="molecule type" value="Genomic_DNA"/>
</dbReference>
<dbReference type="HOGENOM" id="CLU_3119672_0_0_6"/>
<accession>I1YG26</accession>
<keyword evidence="2" id="KW-1185">Reference proteome</keyword>
<name>I1YG26_METFJ</name>
<evidence type="ECO:0000313" key="1">
    <source>
        <dbReference type="EMBL" id="AFJ01869.1"/>
    </source>
</evidence>
<dbReference type="PATRIC" id="fig|754477.3.peg.690"/>
<proteinExistence type="predicted"/>
<dbReference type="RefSeq" id="WP_014703290.1">
    <property type="nucleotide sequence ID" value="NC_017856.1"/>
</dbReference>
<reference evidence="1 2" key="1">
    <citation type="journal article" date="2012" name="J. Bacteriol.">
        <title>Complete genome sequences of Methylophaga sp. strain JAM1 and Methylophaga sp. strain JAM7.</title>
        <authorList>
            <person name="Villeneuve C."/>
            <person name="Martineau C."/>
            <person name="Mauffrey F."/>
            <person name="Villemur R."/>
        </authorList>
    </citation>
    <scope>NUCLEOTIDE SEQUENCE [LARGE SCALE GENOMIC DNA]</scope>
    <source>
        <strain evidence="1 2">JAM7</strain>
    </source>
</reference>
<protein>
    <submittedName>
        <fullName evidence="1">Uncharacterized protein</fullName>
    </submittedName>
</protein>